<dbReference type="GO" id="GO:0047632">
    <property type="term" value="F:agmatine deiminase activity"/>
    <property type="evidence" value="ECO:0007669"/>
    <property type="project" value="TreeGrafter"/>
</dbReference>
<dbReference type="EMBL" id="JABXIY010000014">
    <property type="protein sequence ID" value="NVK96480.1"/>
    <property type="molecule type" value="Genomic_DNA"/>
</dbReference>
<dbReference type="GO" id="GO:0004668">
    <property type="term" value="F:protein-arginine deiminase activity"/>
    <property type="evidence" value="ECO:0007669"/>
    <property type="project" value="InterPro"/>
</dbReference>
<reference evidence="3 4" key="1">
    <citation type="journal article" date="2020" name="Proc. Natl. Acad. Sci. U.S.A.">
        <title>Ecological drivers of bacterial community assembly in synthetic phycospheres.</title>
        <authorList>
            <person name="Fu H."/>
            <person name="Uchimiya M."/>
            <person name="Gore J."/>
            <person name="Moran M.A."/>
        </authorList>
    </citation>
    <scope>NUCLEOTIDE SEQUENCE [LARGE SCALE GENOMIC DNA]</scope>
    <source>
        <strain evidence="3">HF-Din03</strain>
    </source>
</reference>
<dbReference type="InterPro" id="IPR007466">
    <property type="entry name" value="Peptidyl-Arg-deiminase_porph"/>
</dbReference>
<dbReference type="PANTHER" id="PTHR31377:SF0">
    <property type="entry name" value="AGMATINE DEIMINASE-RELATED"/>
    <property type="match status" value="1"/>
</dbReference>
<dbReference type="SUPFAM" id="SSF55909">
    <property type="entry name" value="Pentein"/>
    <property type="match status" value="1"/>
</dbReference>
<evidence type="ECO:0000313" key="3">
    <source>
        <dbReference type="EMBL" id="NVK96480.1"/>
    </source>
</evidence>
<sequence>MQRRDILRAGGAFGLMGMAGQASAGEAGFHVPPEEARHDRTFMQWPVNRRVHPDPVFLDMAQQTIADIANAIAEFEPVTLLAAAEDHARARRKLSDKVTLWDIPTEDLWCRDAGPLFARDGRGGLAVSHIQFNGWGRKQVHRRDARVAEQVAQRLGLPLLPAGLRGEAGGVEQDGHGLLMAHESSWVNDNRNPGLSRAEIEARLLRAYGAQRMIWSPGVWGEDITDYHIDSLARFTGPGRVLINLPDDPDMDDPFHLAALDTHDALVAAGLMVEVIPEPHRRRVKSVDFVASYANYYVCNGAVIAAQFGDAETDRIAARALARHYPGREIVTLNVDPLGEMGGGIHCATQQMPAT</sequence>
<dbReference type="Proteomes" id="UP000565723">
    <property type="component" value="Unassembled WGS sequence"/>
</dbReference>
<feature type="chain" id="PRO_5032980481" evidence="2">
    <location>
        <begin position="25"/>
        <end position="355"/>
    </location>
</feature>
<evidence type="ECO:0000256" key="1">
    <source>
        <dbReference type="ARBA" id="ARBA00022801"/>
    </source>
</evidence>
<dbReference type="AlphaFoldDB" id="A0A850LFE2"/>
<name>A0A850LFE2_9RHOB</name>
<evidence type="ECO:0000256" key="2">
    <source>
        <dbReference type="SAM" id="SignalP"/>
    </source>
</evidence>
<protein>
    <submittedName>
        <fullName evidence="3">Agmatine deiminase family protein</fullName>
    </submittedName>
</protein>
<organism evidence="3 4">
    <name type="scientific">Ruegeria pomeroyi</name>
    <dbReference type="NCBI Taxonomy" id="89184"/>
    <lineage>
        <taxon>Bacteria</taxon>
        <taxon>Pseudomonadati</taxon>
        <taxon>Pseudomonadota</taxon>
        <taxon>Alphaproteobacteria</taxon>
        <taxon>Rhodobacterales</taxon>
        <taxon>Roseobacteraceae</taxon>
        <taxon>Ruegeria</taxon>
    </lineage>
</organism>
<keyword evidence="1" id="KW-0378">Hydrolase</keyword>
<feature type="signal peptide" evidence="2">
    <location>
        <begin position="1"/>
        <end position="24"/>
    </location>
</feature>
<dbReference type="GO" id="GO:0009446">
    <property type="term" value="P:putrescine biosynthetic process"/>
    <property type="evidence" value="ECO:0007669"/>
    <property type="project" value="InterPro"/>
</dbReference>
<proteinExistence type="predicted"/>
<gene>
    <name evidence="3" type="ORF">HW564_06075</name>
</gene>
<keyword evidence="2" id="KW-0732">Signal</keyword>
<dbReference type="Gene3D" id="3.75.10.10">
    <property type="entry name" value="L-arginine/glycine Amidinotransferase, Chain A"/>
    <property type="match status" value="1"/>
</dbReference>
<dbReference type="Pfam" id="PF04371">
    <property type="entry name" value="PAD_porph"/>
    <property type="match status" value="1"/>
</dbReference>
<dbReference type="RefSeq" id="WP_044028617.1">
    <property type="nucleotide sequence ID" value="NZ_CP076685.1"/>
</dbReference>
<evidence type="ECO:0000313" key="4">
    <source>
        <dbReference type="Proteomes" id="UP000565723"/>
    </source>
</evidence>
<accession>A0A850LFE2</accession>
<dbReference type="PANTHER" id="PTHR31377">
    <property type="entry name" value="AGMATINE DEIMINASE-RELATED"/>
    <property type="match status" value="1"/>
</dbReference>
<comment type="caution">
    <text evidence="3">The sequence shown here is derived from an EMBL/GenBank/DDBJ whole genome shotgun (WGS) entry which is preliminary data.</text>
</comment>